<dbReference type="EMBL" id="CAMXCT010006517">
    <property type="protein sequence ID" value="CAI4015164.1"/>
    <property type="molecule type" value="Genomic_DNA"/>
</dbReference>
<organism evidence="2">
    <name type="scientific">Cladocopium goreaui</name>
    <dbReference type="NCBI Taxonomy" id="2562237"/>
    <lineage>
        <taxon>Eukaryota</taxon>
        <taxon>Sar</taxon>
        <taxon>Alveolata</taxon>
        <taxon>Dinophyceae</taxon>
        <taxon>Suessiales</taxon>
        <taxon>Symbiodiniaceae</taxon>
        <taxon>Cladocopium</taxon>
    </lineage>
</organism>
<proteinExistence type="predicted"/>
<feature type="chain" id="PRO_5043272910" evidence="1">
    <location>
        <begin position="37"/>
        <end position="228"/>
    </location>
</feature>
<keyword evidence="1" id="KW-0732">Signal</keyword>
<reference evidence="3 4" key="2">
    <citation type="submission" date="2024-05" db="EMBL/GenBank/DDBJ databases">
        <authorList>
            <person name="Chen Y."/>
            <person name="Shah S."/>
            <person name="Dougan E. K."/>
            <person name="Thang M."/>
            <person name="Chan C."/>
        </authorList>
    </citation>
    <scope>NUCLEOTIDE SEQUENCE [LARGE SCALE GENOMIC DNA]</scope>
</reference>
<evidence type="ECO:0000313" key="3">
    <source>
        <dbReference type="EMBL" id="CAL4802476.1"/>
    </source>
</evidence>
<protein>
    <submittedName>
        <fullName evidence="2">Uncharacterized protein</fullName>
    </submittedName>
</protein>
<dbReference type="AlphaFoldDB" id="A0A9P1GL87"/>
<accession>A0A9P1GL87</accession>
<feature type="signal peptide" evidence="1">
    <location>
        <begin position="1"/>
        <end position="36"/>
    </location>
</feature>
<evidence type="ECO:0000313" key="2">
    <source>
        <dbReference type="EMBL" id="CAI4015164.1"/>
    </source>
</evidence>
<gene>
    <name evidence="2" type="ORF">C1SCF055_LOCUS40010</name>
</gene>
<evidence type="ECO:0000313" key="4">
    <source>
        <dbReference type="Proteomes" id="UP001152797"/>
    </source>
</evidence>
<sequence>MVSDFKSWSRWPRRPHGHGTPWLIFWMFLPWALKSATFSSPAGSRNAKSMGILLAPGADEAVAAFRKKFPEVMAKERPDYLGTACSEADLRRRFQSLGETLGREEALGLVLREPLLLAMQERNLQASWKAMLDVAACDGRSPAEALRVVRKRPGCLIAPAEEFKGKTLAEFEAVSQMEDAFRPATETLKDLGPEGVALGAAALGIAALGAMAEKKSLGSKGQKPKRRR</sequence>
<keyword evidence="4" id="KW-1185">Reference proteome</keyword>
<evidence type="ECO:0000256" key="1">
    <source>
        <dbReference type="SAM" id="SignalP"/>
    </source>
</evidence>
<dbReference type="EMBL" id="CAMXCT020006517">
    <property type="protein sequence ID" value="CAL1168539.1"/>
    <property type="molecule type" value="Genomic_DNA"/>
</dbReference>
<reference evidence="2" key="1">
    <citation type="submission" date="2022-10" db="EMBL/GenBank/DDBJ databases">
        <authorList>
            <person name="Chen Y."/>
            <person name="Dougan E. K."/>
            <person name="Chan C."/>
            <person name="Rhodes N."/>
            <person name="Thang M."/>
        </authorList>
    </citation>
    <scope>NUCLEOTIDE SEQUENCE</scope>
</reference>
<dbReference type="EMBL" id="CAMXCT030006517">
    <property type="protein sequence ID" value="CAL4802476.1"/>
    <property type="molecule type" value="Genomic_DNA"/>
</dbReference>
<name>A0A9P1GL87_9DINO</name>
<dbReference type="Proteomes" id="UP001152797">
    <property type="component" value="Unassembled WGS sequence"/>
</dbReference>
<comment type="caution">
    <text evidence="2">The sequence shown here is derived from an EMBL/GenBank/DDBJ whole genome shotgun (WGS) entry which is preliminary data.</text>
</comment>